<dbReference type="Gene3D" id="1.20.1530.20">
    <property type="match status" value="1"/>
</dbReference>
<gene>
    <name evidence="10" type="ORF">HF324_10975</name>
    <name evidence="9" type="ORF">HF329_11310</name>
</gene>
<keyword evidence="3 7" id="KW-0812">Transmembrane</keyword>
<feature type="transmembrane region" description="Helical" evidence="7">
    <location>
        <begin position="21"/>
        <end position="40"/>
    </location>
</feature>
<feature type="transmembrane region" description="Helical" evidence="7">
    <location>
        <begin position="271"/>
        <end position="293"/>
    </location>
</feature>
<name>A0AAE6ZFX7_9BACT</name>
<feature type="transmembrane region" description="Helical" evidence="7">
    <location>
        <begin position="219"/>
        <end position="236"/>
    </location>
</feature>
<protein>
    <submittedName>
        <fullName evidence="9">Cation:proton antiporter</fullName>
    </submittedName>
</protein>
<evidence type="ECO:0000256" key="7">
    <source>
        <dbReference type="SAM" id="Phobius"/>
    </source>
</evidence>
<feature type="transmembrane region" description="Helical" evidence="7">
    <location>
        <begin position="86"/>
        <end position="108"/>
    </location>
</feature>
<dbReference type="AlphaFoldDB" id="A0AAE6ZFX7"/>
<dbReference type="GO" id="GO:0016020">
    <property type="term" value="C:membrane"/>
    <property type="evidence" value="ECO:0007669"/>
    <property type="project" value="UniProtKB-SubCell"/>
</dbReference>
<dbReference type="Proteomes" id="UP000503144">
    <property type="component" value="Chromosome"/>
</dbReference>
<dbReference type="GO" id="GO:0015297">
    <property type="term" value="F:antiporter activity"/>
    <property type="evidence" value="ECO:0007669"/>
    <property type="project" value="InterPro"/>
</dbReference>
<dbReference type="InterPro" id="IPR038770">
    <property type="entry name" value="Na+/solute_symporter_sf"/>
</dbReference>
<feature type="domain" description="Cation/H+ exchanger transmembrane" evidence="8">
    <location>
        <begin position="5"/>
        <end position="378"/>
    </location>
</feature>
<reference evidence="9" key="2">
    <citation type="submission" date="2020-09" db="EMBL/GenBank/DDBJ databases">
        <authorList>
            <person name="Kittiwongwattana C."/>
        </authorList>
    </citation>
    <scope>NUCLEOTIDE SEQUENCE</scope>
    <source>
        <strain evidence="9">1310</strain>
    </source>
</reference>
<organism evidence="9 11">
    <name type="scientific">Chitinophaga oryzae</name>
    <dbReference type="NCBI Taxonomy" id="2725414"/>
    <lineage>
        <taxon>Bacteria</taxon>
        <taxon>Pseudomonadati</taxon>
        <taxon>Bacteroidota</taxon>
        <taxon>Chitinophagia</taxon>
        <taxon>Chitinophagales</taxon>
        <taxon>Chitinophagaceae</taxon>
        <taxon>Chitinophaga</taxon>
    </lineage>
</organism>
<evidence type="ECO:0000313" key="11">
    <source>
        <dbReference type="Proteomes" id="UP000502421"/>
    </source>
</evidence>
<feature type="transmembrane region" description="Helical" evidence="7">
    <location>
        <begin position="120"/>
        <end position="140"/>
    </location>
</feature>
<evidence type="ECO:0000256" key="5">
    <source>
        <dbReference type="ARBA" id="ARBA00023065"/>
    </source>
</evidence>
<evidence type="ECO:0000256" key="6">
    <source>
        <dbReference type="ARBA" id="ARBA00023136"/>
    </source>
</evidence>
<evidence type="ECO:0000256" key="2">
    <source>
        <dbReference type="ARBA" id="ARBA00022448"/>
    </source>
</evidence>
<comment type="subcellular location">
    <subcellularLocation>
        <location evidence="1">Membrane</location>
        <topology evidence="1">Multi-pass membrane protein</topology>
    </subcellularLocation>
</comment>
<evidence type="ECO:0000313" key="10">
    <source>
        <dbReference type="EMBL" id="QJB38358.1"/>
    </source>
</evidence>
<feature type="transmembrane region" description="Helical" evidence="7">
    <location>
        <begin position="188"/>
        <end position="207"/>
    </location>
</feature>
<evidence type="ECO:0000313" key="12">
    <source>
        <dbReference type="Proteomes" id="UP000503144"/>
    </source>
</evidence>
<feature type="transmembrane region" description="Helical" evidence="7">
    <location>
        <begin position="52"/>
        <end position="74"/>
    </location>
</feature>
<evidence type="ECO:0000259" key="8">
    <source>
        <dbReference type="Pfam" id="PF00999"/>
    </source>
</evidence>
<keyword evidence="2" id="KW-0813">Transport</keyword>
<dbReference type="EMBL" id="CP051204">
    <property type="protein sequence ID" value="QJB38358.1"/>
    <property type="molecule type" value="Genomic_DNA"/>
</dbReference>
<keyword evidence="4 7" id="KW-1133">Transmembrane helix</keyword>
<keyword evidence="12" id="KW-1185">Reference proteome</keyword>
<keyword evidence="6 7" id="KW-0472">Membrane</keyword>
<proteinExistence type="predicted"/>
<dbReference type="Pfam" id="PF00999">
    <property type="entry name" value="Na_H_Exchanger"/>
    <property type="match status" value="1"/>
</dbReference>
<dbReference type="KEGG" id="coy:HF329_11310"/>
<keyword evidence="5" id="KW-0406">Ion transport</keyword>
<dbReference type="RefSeq" id="WP_168804137.1">
    <property type="nucleotide sequence ID" value="NZ_CP051204.2"/>
</dbReference>
<dbReference type="EMBL" id="CP051205">
    <property type="protein sequence ID" value="QJB31881.1"/>
    <property type="molecule type" value="Genomic_DNA"/>
</dbReference>
<evidence type="ECO:0000313" key="9">
    <source>
        <dbReference type="EMBL" id="QJB31881.1"/>
    </source>
</evidence>
<dbReference type="PANTHER" id="PTHR32468:SF0">
    <property type="entry name" value="K(+)_H(+) ANTIPORTER 1"/>
    <property type="match status" value="1"/>
</dbReference>
<evidence type="ECO:0000256" key="4">
    <source>
        <dbReference type="ARBA" id="ARBA00022989"/>
    </source>
</evidence>
<sequence length="395" mass="43748">MSAKLFGHLFTFLRQPKVVGEMLAGVLLGPTCLGYFFPALASEIFPKSQLPFLFILGNLGLSFYMFIVALELDFSLVDKKMLKQSGWLSFFIIVAPFALGLLFGVIYFDLLKGAAGTLSFGIFLGASLAITAFPILARILQENGLLKTRMGTIVTLSASIQDVVSWIMLAVVLMMIKGSSASGFKTIIGAPVYLLLMFLLIKPLLAAICRRFFRKEGDFSGFFSFTVILILASALASDYLDLHSVFGGFVLGLIFPRDKKMVEPLIIRIKDMIITLLLPLFFCFSGLNANLLILQDLGYLVPCMVLVVFSFIGKYLPSLIIMRMNHFSLREASAVGGLMNARGLMELIIANIGLTYNIISKELYSMIILVALLSTIIAMPIYNISMRRRFSYFII</sequence>
<dbReference type="Proteomes" id="UP000502421">
    <property type="component" value="Chromosome"/>
</dbReference>
<dbReference type="GO" id="GO:1902600">
    <property type="term" value="P:proton transmembrane transport"/>
    <property type="evidence" value="ECO:0007669"/>
    <property type="project" value="InterPro"/>
</dbReference>
<evidence type="ECO:0000256" key="1">
    <source>
        <dbReference type="ARBA" id="ARBA00004141"/>
    </source>
</evidence>
<feature type="transmembrane region" description="Helical" evidence="7">
    <location>
        <begin position="365"/>
        <end position="384"/>
    </location>
</feature>
<reference evidence="11 12" key="1">
    <citation type="submission" date="2020-04" db="EMBL/GenBank/DDBJ databases">
        <authorList>
            <person name="Kittiwongwattana C."/>
        </authorList>
    </citation>
    <scope>NUCLEOTIDE SEQUENCE [LARGE SCALE GENOMIC DNA]</scope>
    <source>
        <strain evidence="10 12">1303</strain>
        <strain evidence="11">1310</strain>
    </source>
</reference>
<feature type="transmembrane region" description="Helical" evidence="7">
    <location>
        <begin position="152"/>
        <end position="176"/>
    </location>
</feature>
<accession>A0AAE6ZFX7</accession>
<dbReference type="InterPro" id="IPR050794">
    <property type="entry name" value="CPA2_transporter"/>
</dbReference>
<evidence type="ECO:0000256" key="3">
    <source>
        <dbReference type="ARBA" id="ARBA00022692"/>
    </source>
</evidence>
<feature type="transmembrane region" description="Helical" evidence="7">
    <location>
        <begin position="299"/>
        <end position="322"/>
    </location>
</feature>
<dbReference type="InterPro" id="IPR006153">
    <property type="entry name" value="Cation/H_exchanger_TM"/>
</dbReference>
<dbReference type="PANTHER" id="PTHR32468">
    <property type="entry name" value="CATION/H + ANTIPORTER"/>
    <property type="match status" value="1"/>
</dbReference>